<sequence>MTYDFEKEYLKDLHRILKRLPALIEKSKGFSQKEEDFSLVLAQEILKISYSSHIRILKKYEHSQLERFEDLEKQINELK</sequence>
<gene>
    <name evidence="1" type="ORF">DL346_24975</name>
</gene>
<name>A0A328TSI5_9BACL</name>
<dbReference type="RefSeq" id="WP_112885121.1">
    <property type="nucleotide sequence ID" value="NZ_QLUW01000006.1"/>
</dbReference>
<dbReference type="AlphaFoldDB" id="A0A328TSI5"/>
<protein>
    <submittedName>
        <fullName evidence="1">Uncharacterized protein</fullName>
    </submittedName>
</protein>
<evidence type="ECO:0000313" key="2">
    <source>
        <dbReference type="Proteomes" id="UP000249260"/>
    </source>
</evidence>
<reference evidence="1 2" key="1">
    <citation type="submission" date="2018-06" db="EMBL/GenBank/DDBJ databases">
        <title>Paenibacillus montanisoli sp. nov., isolated from mountain area soil.</title>
        <authorList>
            <person name="Wu M."/>
        </authorList>
    </citation>
    <scope>NUCLEOTIDE SEQUENCE [LARGE SCALE GENOMIC DNA]</scope>
    <source>
        <strain evidence="1 2">RA17</strain>
    </source>
</reference>
<keyword evidence="2" id="KW-1185">Reference proteome</keyword>
<accession>A0A328TSI5</accession>
<organism evidence="1 2">
    <name type="scientific">Paenibacillus montanisoli</name>
    <dbReference type="NCBI Taxonomy" id="2081970"/>
    <lineage>
        <taxon>Bacteria</taxon>
        <taxon>Bacillati</taxon>
        <taxon>Bacillota</taxon>
        <taxon>Bacilli</taxon>
        <taxon>Bacillales</taxon>
        <taxon>Paenibacillaceae</taxon>
        <taxon>Paenibacillus</taxon>
    </lineage>
</organism>
<proteinExistence type="predicted"/>
<comment type="caution">
    <text evidence="1">The sequence shown here is derived from an EMBL/GenBank/DDBJ whole genome shotgun (WGS) entry which is preliminary data.</text>
</comment>
<evidence type="ECO:0000313" key="1">
    <source>
        <dbReference type="EMBL" id="RAP73537.1"/>
    </source>
</evidence>
<dbReference type="Proteomes" id="UP000249260">
    <property type="component" value="Unassembled WGS sequence"/>
</dbReference>
<dbReference type="EMBL" id="QLUW01000006">
    <property type="protein sequence ID" value="RAP73537.1"/>
    <property type="molecule type" value="Genomic_DNA"/>
</dbReference>